<dbReference type="GeneID" id="94844374"/>
<gene>
    <name evidence="1" type="ORF">TRFO_34461</name>
</gene>
<proteinExistence type="predicted"/>
<keyword evidence="2" id="KW-1185">Reference proteome</keyword>
<reference evidence="1" key="1">
    <citation type="submission" date="2016-10" db="EMBL/GenBank/DDBJ databases">
        <authorList>
            <person name="Benchimol M."/>
            <person name="Almeida L.G."/>
            <person name="Vasconcelos A.T."/>
            <person name="Perreira-Neves A."/>
            <person name="Rosa I.A."/>
            <person name="Tasca T."/>
            <person name="Bogo M.R."/>
            <person name="de Souza W."/>
        </authorList>
    </citation>
    <scope>NUCLEOTIDE SEQUENCE [LARGE SCALE GENOMIC DNA]</scope>
    <source>
        <strain evidence="1">K</strain>
    </source>
</reference>
<dbReference type="VEuPathDB" id="TrichDB:TRFO_34461"/>
<dbReference type="RefSeq" id="XP_068352285.1">
    <property type="nucleotide sequence ID" value="XM_068509670.1"/>
</dbReference>
<protein>
    <submittedName>
        <fullName evidence="1">Uncharacterized protein</fullName>
    </submittedName>
</protein>
<name>A0A1J4JPE9_9EUKA</name>
<dbReference type="EMBL" id="MLAK01001021">
    <property type="protein sequence ID" value="OHS99148.1"/>
    <property type="molecule type" value="Genomic_DNA"/>
</dbReference>
<organism evidence="1 2">
    <name type="scientific">Tritrichomonas foetus</name>
    <dbReference type="NCBI Taxonomy" id="1144522"/>
    <lineage>
        <taxon>Eukaryota</taxon>
        <taxon>Metamonada</taxon>
        <taxon>Parabasalia</taxon>
        <taxon>Tritrichomonadida</taxon>
        <taxon>Tritrichomonadidae</taxon>
        <taxon>Tritrichomonas</taxon>
    </lineage>
</organism>
<dbReference type="AlphaFoldDB" id="A0A1J4JPE9"/>
<accession>A0A1J4JPE9</accession>
<sequence length="156" mass="17684">MSQLRTNNASAYEQLPELSQLSLSNSKFLNHFSSMKCSSTLIMNPNNLPVTPLINFPVHTHHKPVEPSVVHIESDTSRVTQPNYQNSDDIIDNSNYNEFKNGQHGHLLNLHGDQNETDVDKIFINFDFSLGCCSFNDEFCDFGISNTNNKDLLEHN</sequence>
<evidence type="ECO:0000313" key="2">
    <source>
        <dbReference type="Proteomes" id="UP000179807"/>
    </source>
</evidence>
<comment type="caution">
    <text evidence="1">The sequence shown here is derived from an EMBL/GenBank/DDBJ whole genome shotgun (WGS) entry which is preliminary data.</text>
</comment>
<evidence type="ECO:0000313" key="1">
    <source>
        <dbReference type="EMBL" id="OHS99148.1"/>
    </source>
</evidence>
<dbReference type="Proteomes" id="UP000179807">
    <property type="component" value="Unassembled WGS sequence"/>
</dbReference>